<dbReference type="InterPro" id="IPR001965">
    <property type="entry name" value="Znf_PHD"/>
</dbReference>
<keyword evidence="3 8" id="KW-0479">Metal-binding</keyword>
<feature type="binding site" evidence="8">
    <location>
        <position position="319"/>
    </location>
    <ligand>
        <name>Zn(2+)</name>
        <dbReference type="ChEBI" id="CHEBI:29105"/>
        <label>1</label>
    </ligand>
</feature>
<evidence type="ECO:0000256" key="1">
    <source>
        <dbReference type="ARBA" id="ARBA00004123"/>
    </source>
</evidence>
<feature type="domain" description="Zinc finger PHD-type" evidence="11">
    <location>
        <begin position="290"/>
        <end position="342"/>
    </location>
</feature>
<comment type="similarity">
    <text evidence="2">Belongs to the ING family.</text>
</comment>
<evidence type="ECO:0000313" key="12">
    <source>
        <dbReference type="EMBL" id="QBM86812.1"/>
    </source>
</evidence>
<dbReference type="PANTHER" id="PTHR10333">
    <property type="entry name" value="INHIBITOR OF GROWTH PROTEIN"/>
    <property type="match status" value="1"/>
</dbReference>
<proteinExistence type="inferred from homology"/>
<feature type="binding site" evidence="8">
    <location>
        <position position="341"/>
    </location>
    <ligand>
        <name>Zn(2+)</name>
        <dbReference type="ChEBI" id="CHEBI:29105"/>
        <label>2</label>
    </ligand>
</feature>
<comment type="subcellular location">
    <subcellularLocation>
        <location evidence="1">Nucleus</location>
    </subcellularLocation>
</comment>
<accession>A0A4P6XHR0</accession>
<evidence type="ECO:0000256" key="10">
    <source>
        <dbReference type="SAM" id="MobiDB-lite"/>
    </source>
</evidence>
<dbReference type="EMBL" id="CP034456">
    <property type="protein sequence ID" value="QBM86812.1"/>
    <property type="molecule type" value="Genomic_DNA"/>
</dbReference>
<feature type="binding site" evidence="8">
    <location>
        <position position="291"/>
    </location>
    <ligand>
        <name>Zn(2+)</name>
        <dbReference type="ChEBI" id="CHEBI:29105"/>
        <label>1</label>
    </ligand>
</feature>
<feature type="binding site" evidence="8">
    <location>
        <position position="316"/>
    </location>
    <ligand>
        <name>Zn(2+)</name>
        <dbReference type="ChEBI" id="CHEBI:29105"/>
        <label>1</label>
    </ligand>
</feature>
<keyword evidence="13" id="KW-1185">Reference proteome</keyword>
<dbReference type="STRING" id="2163413.A0A4P6XHR0"/>
<evidence type="ECO:0000256" key="3">
    <source>
        <dbReference type="ARBA" id="ARBA00022723"/>
    </source>
</evidence>
<keyword evidence="9" id="KW-0175">Coiled coil</keyword>
<dbReference type="CDD" id="cd15505">
    <property type="entry name" value="PHD_ING"/>
    <property type="match status" value="1"/>
</dbReference>
<evidence type="ECO:0000256" key="9">
    <source>
        <dbReference type="SAM" id="Coils"/>
    </source>
</evidence>
<feature type="site" description="Histone H3K4me3 binding" evidence="7">
    <location>
        <position position="305"/>
    </location>
</feature>
<dbReference type="Proteomes" id="UP000292447">
    <property type="component" value="Chromosome I"/>
</dbReference>
<organism evidence="12 13">
    <name type="scientific">Metschnikowia aff. pulcherrima</name>
    <dbReference type="NCBI Taxonomy" id="2163413"/>
    <lineage>
        <taxon>Eukaryota</taxon>
        <taxon>Fungi</taxon>
        <taxon>Dikarya</taxon>
        <taxon>Ascomycota</taxon>
        <taxon>Saccharomycotina</taxon>
        <taxon>Pichiomycetes</taxon>
        <taxon>Metschnikowiaceae</taxon>
        <taxon>Metschnikowia</taxon>
    </lineage>
</organism>
<evidence type="ECO:0000256" key="2">
    <source>
        <dbReference type="ARBA" id="ARBA00010210"/>
    </source>
</evidence>
<feature type="site" description="Histone H3K4me3 binding" evidence="7">
    <location>
        <position position="314"/>
    </location>
</feature>
<name>A0A4P6XHR0_9ASCO</name>
<dbReference type="InterPro" id="IPR013083">
    <property type="entry name" value="Znf_RING/FYVE/PHD"/>
</dbReference>
<dbReference type="PANTHER" id="PTHR10333:SF94">
    <property type="entry name" value="FINGER DOMAIN PROTEIN, PUTATIVE (AFU_ORTHOLOGUE AFUA_3G11940)-RELATED"/>
    <property type="match status" value="1"/>
</dbReference>
<feature type="site" description="Histone H3K4me3 binding" evidence="7">
    <location>
        <position position="290"/>
    </location>
</feature>
<feature type="coiled-coil region" evidence="9">
    <location>
        <begin position="65"/>
        <end position="92"/>
    </location>
</feature>
<evidence type="ECO:0000259" key="11">
    <source>
        <dbReference type="SMART" id="SM00249"/>
    </source>
</evidence>
<feature type="binding site" evidence="8">
    <location>
        <position position="304"/>
    </location>
    <ligand>
        <name>Zn(2+)</name>
        <dbReference type="ChEBI" id="CHEBI:29105"/>
        <label>2</label>
    </ligand>
</feature>
<dbReference type="Gene3D" id="3.30.40.10">
    <property type="entry name" value="Zinc/RING finger domain, C3HC4 (zinc finger)"/>
    <property type="match status" value="1"/>
</dbReference>
<dbReference type="GO" id="GO:0000123">
    <property type="term" value="C:histone acetyltransferase complex"/>
    <property type="evidence" value="ECO:0007669"/>
    <property type="project" value="TreeGrafter"/>
</dbReference>
<dbReference type="SMART" id="SM00249">
    <property type="entry name" value="PHD"/>
    <property type="match status" value="1"/>
</dbReference>
<keyword evidence="4" id="KW-0863">Zinc-finger</keyword>
<dbReference type="InterPro" id="IPR011011">
    <property type="entry name" value="Znf_FYVE_PHD"/>
</dbReference>
<evidence type="ECO:0000256" key="4">
    <source>
        <dbReference type="ARBA" id="ARBA00022771"/>
    </source>
</evidence>
<reference evidence="13" key="1">
    <citation type="submission" date="2019-03" db="EMBL/GenBank/DDBJ databases">
        <title>Snf2 controls pulcherriminic acid biosynthesis and connects pigmentation and antifungal activity of the yeast Metschnikowia pulcherrima.</title>
        <authorList>
            <person name="Gore-Lloyd D."/>
            <person name="Sumann I."/>
            <person name="Brachmann A.O."/>
            <person name="Schneeberger K."/>
            <person name="Ortiz-Merino R.A."/>
            <person name="Moreno-Beltran M."/>
            <person name="Schlaefli M."/>
            <person name="Kirner P."/>
            <person name="Santos Kron A."/>
            <person name="Wolfe K.H."/>
            <person name="Piel J."/>
            <person name="Ahrens C.H."/>
            <person name="Henk D."/>
            <person name="Freimoser F.M."/>
        </authorList>
    </citation>
    <scope>NUCLEOTIDE SEQUENCE [LARGE SCALE GENOMIC DNA]</scope>
    <source>
        <strain evidence="13">APC 1.2</strain>
    </source>
</reference>
<dbReference type="SUPFAM" id="SSF57903">
    <property type="entry name" value="FYVE/PHD zinc finger"/>
    <property type="match status" value="1"/>
</dbReference>
<feature type="region of interest" description="Disordered" evidence="10">
    <location>
        <begin position="235"/>
        <end position="263"/>
    </location>
</feature>
<keyword evidence="6" id="KW-0539">Nucleus</keyword>
<evidence type="ECO:0000256" key="5">
    <source>
        <dbReference type="ARBA" id="ARBA00022833"/>
    </source>
</evidence>
<keyword evidence="5 8" id="KW-0862">Zinc</keyword>
<evidence type="ECO:0000256" key="7">
    <source>
        <dbReference type="PIRSR" id="PIRSR628651-50"/>
    </source>
</evidence>
<dbReference type="GO" id="GO:0008270">
    <property type="term" value="F:zinc ion binding"/>
    <property type="evidence" value="ECO:0007669"/>
    <property type="project" value="UniProtKB-KW"/>
</dbReference>
<feature type="binding site" evidence="8">
    <location>
        <position position="337"/>
    </location>
    <ligand>
        <name>Zn(2+)</name>
        <dbReference type="ChEBI" id="CHEBI:29105"/>
        <label>2</label>
    </ligand>
</feature>
<evidence type="ECO:0000256" key="8">
    <source>
        <dbReference type="PIRSR" id="PIRSR628651-51"/>
    </source>
</evidence>
<dbReference type="AlphaFoldDB" id="A0A4P6XHR0"/>
<sequence>MTTVVKSSSSVYSTYISTVDHLPCDIVRSLWLVQACNVAADTERQKLHEYLQEHPYTLLHTLPKMLEVAKVYQELQRRIRRWTREALAELENLDIQMRAHGEMLRRGVEQLRQAALAPPMPDQQARSELLKLQLDAHYRENPLASQVEALQERVLKGLRNVIIKHVPGQGSGVKIILKLPKNLILALRSASGRVEESESASLAKSGAASTSQGSQKVLLPIRKRKTRGAEVSAALEEQGSEAEVEASKPKPQPKATTLLKPQAKSSTLVIKPPSSAVPAAVDELDALERYCFCNQPSFGDMIACDHMKCPNGEWFHYKCVNLSRAEATKYKTQKWYCSEQCREGAQKHKPRKKRRRGKW</sequence>
<feature type="binding site" evidence="8">
    <location>
        <position position="293"/>
    </location>
    <ligand>
        <name>Zn(2+)</name>
        <dbReference type="ChEBI" id="CHEBI:29105"/>
        <label>1</label>
    </ligand>
</feature>
<dbReference type="InterPro" id="IPR028651">
    <property type="entry name" value="ING_fam"/>
</dbReference>
<dbReference type="GO" id="GO:0004402">
    <property type="term" value="F:histone acetyltransferase activity"/>
    <property type="evidence" value="ECO:0007669"/>
    <property type="project" value="TreeGrafter"/>
</dbReference>
<dbReference type="GO" id="GO:0005634">
    <property type="term" value="C:nucleus"/>
    <property type="evidence" value="ECO:0007669"/>
    <property type="project" value="UniProtKB-SubCell"/>
</dbReference>
<feature type="site" description="Histone H3K4me3 binding" evidence="7">
    <location>
        <position position="301"/>
    </location>
</feature>
<evidence type="ECO:0000256" key="6">
    <source>
        <dbReference type="ARBA" id="ARBA00023242"/>
    </source>
</evidence>
<protein>
    <recommendedName>
        <fullName evidence="11">Zinc finger PHD-type domain-containing protein</fullName>
    </recommendedName>
</protein>
<feature type="binding site" evidence="8">
    <location>
        <position position="309"/>
    </location>
    <ligand>
        <name>Zn(2+)</name>
        <dbReference type="ChEBI" id="CHEBI:29105"/>
        <label>2</label>
    </ligand>
</feature>
<evidence type="ECO:0000313" key="13">
    <source>
        <dbReference type="Proteomes" id="UP000292447"/>
    </source>
</evidence>
<dbReference type="GO" id="GO:0006355">
    <property type="term" value="P:regulation of DNA-templated transcription"/>
    <property type="evidence" value="ECO:0007669"/>
    <property type="project" value="TreeGrafter"/>
</dbReference>
<gene>
    <name evidence="12" type="ORF">METSCH_A14590</name>
</gene>